<evidence type="ECO:0000313" key="1">
    <source>
        <dbReference type="EMBL" id="WRQ88324.1"/>
    </source>
</evidence>
<dbReference type="EMBL" id="CP139781">
    <property type="protein sequence ID" value="WRQ88324.1"/>
    <property type="molecule type" value="Genomic_DNA"/>
</dbReference>
<protein>
    <submittedName>
        <fullName evidence="1">Uncharacterized protein</fullName>
    </submittedName>
</protein>
<proteinExistence type="predicted"/>
<gene>
    <name evidence="1" type="ORF">K1X11_002835</name>
</gene>
<evidence type="ECO:0000313" key="2">
    <source>
        <dbReference type="Proteomes" id="UP000738431"/>
    </source>
</evidence>
<name>A0ABZ1C9Q2_9BACT</name>
<reference evidence="1 2" key="1">
    <citation type="submission" date="2021-08" db="EMBL/GenBank/DDBJ databases">
        <authorList>
            <person name="Zhang D."/>
            <person name="Zhang A."/>
            <person name="Wang L."/>
        </authorList>
    </citation>
    <scope>NUCLEOTIDE SEQUENCE [LARGE SCALE GENOMIC DNA]</scope>
    <source>
        <strain evidence="1 2">WL0086</strain>
    </source>
</reference>
<keyword evidence="2" id="KW-1185">Reference proteome</keyword>
<reference evidence="1 2" key="2">
    <citation type="submission" date="2023-12" db="EMBL/GenBank/DDBJ databases">
        <title>Description of an unclassified Opitutus bacterium of Verrucomicrobiota.</title>
        <authorList>
            <person name="Zhang D.-F."/>
        </authorList>
    </citation>
    <scope>NUCLEOTIDE SEQUENCE [LARGE SCALE GENOMIC DNA]</scope>
    <source>
        <strain evidence="1 2">WL0086</strain>
    </source>
</reference>
<sequence length="125" mass="14346">MNQLLREDPRIRVRKTPAPFAPQSGYDSGWWVIDNRHHQNVSFDHGLGVIPTRVAMLFSPDMETVFHLPGSWNVGNTSNPVSVWMTDKSMTMAFAANYPLHARWDASTSEWIYWHHGFLRVVLGP</sequence>
<dbReference type="RefSeq" id="WP_221032441.1">
    <property type="nucleotide sequence ID" value="NZ_CP139781.1"/>
</dbReference>
<organism evidence="1 2">
    <name type="scientific">Actomonas aquatica</name>
    <dbReference type="NCBI Taxonomy" id="2866162"/>
    <lineage>
        <taxon>Bacteria</taxon>
        <taxon>Pseudomonadati</taxon>
        <taxon>Verrucomicrobiota</taxon>
        <taxon>Opitutia</taxon>
        <taxon>Opitutales</taxon>
        <taxon>Opitutaceae</taxon>
        <taxon>Actomonas</taxon>
    </lineage>
</organism>
<accession>A0ABZ1C9Q2</accession>
<dbReference type="Proteomes" id="UP000738431">
    <property type="component" value="Chromosome"/>
</dbReference>